<evidence type="ECO:0000313" key="2">
    <source>
        <dbReference type="Proteomes" id="UP000813423"/>
    </source>
</evidence>
<reference evidence="1" key="1">
    <citation type="submission" date="2021-08" db="EMBL/GenBank/DDBJ databases">
        <title>Global Aspergillus fumigatus from environmental and clinical sources.</title>
        <authorList>
            <person name="Barber A."/>
            <person name="Sae-Ong T."/>
        </authorList>
    </citation>
    <scope>NUCLEOTIDE SEQUENCE</scope>
    <source>
        <strain evidence="1">NRZ-2016-071</strain>
    </source>
</reference>
<dbReference type="PANTHER" id="PTHR11188:SF166">
    <property type="entry name" value="ARRESTIN (OR S-ANTIGEN), N-TERMINAL DOMAIN PROTEIN (AFU_ORTHOLOGUE AFUA_7G02050)"/>
    <property type="match status" value="1"/>
</dbReference>
<sequence length="299" mass="33691">MASFTLGHGTYVFTFSIPFPQVSECYRTGTDGNRSRGSCRNVQKKHRHTTHLLRRLPPSTIRERETVGEISYTLKAIIRTAAIINKSEIITVERPMATITPTAKTRDITFYPVTDFNPPSHTLIERHSVILNPGNREKPIPTSYQIDIRLSDGACLLLGEPIPLTIYMTRITGPGYDLILNDFQSMLLETTEVRAHGFVESRLQLHVLQTVSNVRKQAHPSGTPAGSTVSLDDDLWRHHRLPHSLTPTFENCNISRTYKLQIRLGFRFGSANILTRVLEAEFPVYVMAACRAKNPPRAS</sequence>
<dbReference type="GO" id="GO:0005829">
    <property type="term" value="C:cytosol"/>
    <property type="evidence" value="ECO:0007669"/>
    <property type="project" value="TreeGrafter"/>
</dbReference>
<dbReference type="GO" id="GO:0031625">
    <property type="term" value="F:ubiquitin protein ligase binding"/>
    <property type="evidence" value="ECO:0007669"/>
    <property type="project" value="TreeGrafter"/>
</dbReference>
<dbReference type="Proteomes" id="UP000813423">
    <property type="component" value="Unassembled WGS sequence"/>
</dbReference>
<dbReference type="InterPro" id="IPR050357">
    <property type="entry name" value="Arrestin_domain-protein"/>
</dbReference>
<name>A0A229XRF2_ASPFM</name>
<dbReference type="GO" id="GO:0030674">
    <property type="term" value="F:protein-macromolecule adaptor activity"/>
    <property type="evidence" value="ECO:0007669"/>
    <property type="project" value="TreeGrafter"/>
</dbReference>
<comment type="caution">
    <text evidence="1">The sequence shown here is derived from an EMBL/GenBank/DDBJ whole genome shotgun (WGS) entry which is preliminary data.</text>
</comment>
<dbReference type="PANTHER" id="PTHR11188">
    <property type="entry name" value="ARRESTIN DOMAIN CONTAINING PROTEIN"/>
    <property type="match status" value="1"/>
</dbReference>
<proteinExistence type="predicted"/>
<organism evidence="1 2">
    <name type="scientific">Aspergillus fumigatus</name>
    <name type="common">Neosartorya fumigata</name>
    <dbReference type="NCBI Taxonomy" id="746128"/>
    <lineage>
        <taxon>Eukaryota</taxon>
        <taxon>Fungi</taxon>
        <taxon>Dikarya</taxon>
        <taxon>Ascomycota</taxon>
        <taxon>Pezizomycotina</taxon>
        <taxon>Eurotiomycetes</taxon>
        <taxon>Eurotiomycetidae</taxon>
        <taxon>Eurotiales</taxon>
        <taxon>Aspergillaceae</taxon>
        <taxon>Aspergillus</taxon>
        <taxon>Aspergillus subgen. Fumigati</taxon>
    </lineage>
</organism>
<dbReference type="GO" id="GO:0005886">
    <property type="term" value="C:plasma membrane"/>
    <property type="evidence" value="ECO:0007669"/>
    <property type="project" value="TreeGrafter"/>
</dbReference>
<accession>A0A229XRF2</accession>
<dbReference type="CDD" id="cd22952">
    <property type="entry name" value="ART10-like"/>
    <property type="match status" value="1"/>
</dbReference>
<gene>
    <name evidence="1" type="ORF">KXV57_007700</name>
</gene>
<dbReference type="AlphaFoldDB" id="A0A229XRF2"/>
<protein>
    <submittedName>
        <fullName evidence="1">Uncharacterized protein</fullName>
    </submittedName>
</protein>
<dbReference type="GO" id="GO:0070086">
    <property type="term" value="P:ubiquitin-dependent endocytosis"/>
    <property type="evidence" value="ECO:0007669"/>
    <property type="project" value="TreeGrafter"/>
</dbReference>
<dbReference type="EMBL" id="JAIBSC010000063">
    <property type="protein sequence ID" value="KAH1902011.1"/>
    <property type="molecule type" value="Genomic_DNA"/>
</dbReference>
<evidence type="ECO:0000313" key="1">
    <source>
        <dbReference type="EMBL" id="KAH1902011.1"/>
    </source>
</evidence>